<dbReference type="EMBL" id="CAIE01000022">
    <property type="protein sequence ID" value="CCH17799.1"/>
    <property type="molecule type" value="Genomic_DNA"/>
</dbReference>
<keyword evidence="2" id="KW-1185">Reference proteome</keyword>
<dbReference type="RefSeq" id="WP_007458722.1">
    <property type="nucleotide sequence ID" value="NZ_HF570108.1"/>
</dbReference>
<dbReference type="OrthoDB" id="4001768at2"/>
<evidence type="ECO:0000313" key="2">
    <source>
        <dbReference type="Proteomes" id="UP000003448"/>
    </source>
</evidence>
<evidence type="ECO:0000313" key="1">
    <source>
        <dbReference type="EMBL" id="CCH17799.1"/>
    </source>
</evidence>
<protein>
    <submittedName>
        <fullName evidence="1">Uncharacterized protein</fullName>
    </submittedName>
</protein>
<proteinExistence type="predicted"/>
<dbReference type="Proteomes" id="UP000003448">
    <property type="component" value="Unassembled WGS sequence"/>
</dbReference>
<reference evidence="2" key="1">
    <citation type="journal article" date="2012" name="J. Bacteriol.">
        <title>Genome Sequence of Micromonospora lupini Lupac 08, Isolated from Root Nodules of Lupinus angustifolius.</title>
        <authorList>
            <person name="Alonso-Vega P."/>
            <person name="Normand P."/>
            <person name="Bacigalupe R."/>
            <person name="Pujic P."/>
            <person name="Lajus A."/>
            <person name="Vallenet D."/>
            <person name="Carro L."/>
            <person name="Coll P."/>
            <person name="Trujillo M.E."/>
        </authorList>
    </citation>
    <scope>NUCLEOTIDE SEQUENCE [LARGE SCALE GENOMIC DNA]</scope>
    <source>
        <strain evidence="2">Lupac 08</strain>
    </source>
</reference>
<dbReference type="AlphaFoldDB" id="I0L1V2"/>
<sequence length="70" mass="7710">MNADVDLIAAGLLLELKTGLGSMRRDGRRRSSLEAPTIMQLLGYVLLDFPDEFAIKAVGVYNARYAHLTT</sequence>
<accession>I0L1V2</accession>
<name>I0L1V2_9ACTN</name>
<comment type="caution">
    <text evidence="1">The sequence shown here is derived from an EMBL/GenBank/DDBJ whole genome shotgun (WGS) entry which is preliminary data.</text>
</comment>
<organism evidence="1 2">
    <name type="scientific">Micromonospora lupini str. Lupac 08</name>
    <dbReference type="NCBI Taxonomy" id="1150864"/>
    <lineage>
        <taxon>Bacteria</taxon>
        <taxon>Bacillati</taxon>
        <taxon>Actinomycetota</taxon>
        <taxon>Actinomycetes</taxon>
        <taxon>Micromonosporales</taxon>
        <taxon>Micromonosporaceae</taxon>
        <taxon>Micromonospora</taxon>
    </lineage>
</organism>
<gene>
    <name evidence="1" type="ORF">MILUP08_42730</name>
</gene>